<dbReference type="GeneID" id="100273303"/>
<reference evidence="2" key="2">
    <citation type="submission" date="2019-07" db="EMBL/GenBank/DDBJ databases">
        <authorList>
            <person name="Seetharam A."/>
            <person name="Woodhouse M."/>
            <person name="Cannon E."/>
        </authorList>
    </citation>
    <scope>NUCLEOTIDE SEQUENCE [LARGE SCALE GENOMIC DNA]</scope>
    <source>
        <strain evidence="2">cv. B73</strain>
    </source>
</reference>
<keyword evidence="4" id="KW-1267">Proteomics identification</keyword>
<dbReference type="PANTHER" id="PTHR36891">
    <property type="entry name" value="OS01G0127400 PROTEIN"/>
    <property type="match status" value="1"/>
</dbReference>
<keyword evidence="3" id="KW-1185">Reference proteome</keyword>
<dbReference type="Pfam" id="PF11805">
    <property type="entry name" value="DUF3326"/>
    <property type="match status" value="1"/>
</dbReference>
<reference evidence="2" key="3">
    <citation type="submission" date="2021-05" db="UniProtKB">
        <authorList>
            <consortium name="EnsemblPlants"/>
        </authorList>
    </citation>
    <scope>IDENTIFICATION</scope>
    <source>
        <strain evidence="2">cv. B73</strain>
    </source>
</reference>
<feature type="compositionally biased region" description="Low complexity" evidence="1">
    <location>
        <begin position="351"/>
        <end position="362"/>
    </location>
</feature>
<evidence type="ECO:0007829" key="4">
    <source>
        <dbReference type="PeptideAtlas" id="A0A804N0G6"/>
    </source>
</evidence>
<evidence type="ECO:0000313" key="3">
    <source>
        <dbReference type="Proteomes" id="UP000007305"/>
    </source>
</evidence>
<organism evidence="2 3">
    <name type="scientific">Zea mays</name>
    <name type="common">Maize</name>
    <dbReference type="NCBI Taxonomy" id="4577"/>
    <lineage>
        <taxon>Eukaryota</taxon>
        <taxon>Viridiplantae</taxon>
        <taxon>Streptophyta</taxon>
        <taxon>Embryophyta</taxon>
        <taxon>Tracheophyta</taxon>
        <taxon>Spermatophyta</taxon>
        <taxon>Magnoliopsida</taxon>
        <taxon>Liliopsida</taxon>
        <taxon>Poales</taxon>
        <taxon>Poaceae</taxon>
        <taxon>PACMAD clade</taxon>
        <taxon>Panicoideae</taxon>
        <taxon>Andropogonodae</taxon>
        <taxon>Andropogoneae</taxon>
        <taxon>Tripsacinae</taxon>
        <taxon>Zea</taxon>
    </lineage>
</organism>
<dbReference type="PANTHER" id="PTHR36891:SF1">
    <property type="entry name" value="OS01G0127400 PROTEIN"/>
    <property type="match status" value="1"/>
</dbReference>
<protein>
    <submittedName>
        <fullName evidence="2">Uncharacterized protein</fullName>
    </submittedName>
</protein>
<evidence type="ECO:0000313" key="2">
    <source>
        <dbReference type="EnsemblPlants" id="Zm00001eb125300_P002"/>
    </source>
</evidence>
<reference evidence="3" key="1">
    <citation type="submission" date="2015-12" db="EMBL/GenBank/DDBJ databases">
        <title>Update maize B73 reference genome by single molecule sequencing technologies.</title>
        <authorList>
            <consortium name="Maize Genome Sequencing Project"/>
            <person name="Ware D."/>
        </authorList>
    </citation>
    <scope>NUCLEOTIDE SEQUENCE [LARGE SCALE GENOMIC DNA]</scope>
    <source>
        <strain evidence="3">cv. B73</strain>
    </source>
</reference>
<dbReference type="AlphaFoldDB" id="A0A804N0G6"/>
<gene>
    <name evidence="2" type="primary">LOC100273303</name>
</gene>
<proteinExistence type="evidence at protein level"/>
<sequence length="381" mass="41133">MALRLSAPFLTSRFTPSQALAPRRRTRARSFSPSADARAACFKRPYTSVLIIPTGVGAAVGGFAGDALPVARAVAGVADCVISHPNVLNAAMLYWPMPNTLYVEGYALDRFAEGSWALQPVHQNKVGLVLDSGIEEDLRLRHLQIADATRASLGLPVVEYIVTDAPLEIKTWFDPRCGKSTGSVGNSDSLLRAVDALVKHSDVNAVAVVARFPDDDPEDSDCYREGKIGHTFLPCVLAGLSNAPQYVMRSGTLDHGCIVAGDVDSVILPKDSCGGDGTLAFARAARKDKPLIITVQENETVLDDTPDKFGIEVLNVRNYWEAIGVIAAHKAGVNPHALRRRGIDHLKSPQRSYSAYSASPKPSARPPVHDKVQRQQLVRQI</sequence>
<name>A0A804N0G6_MAIZE</name>
<dbReference type="Gramene" id="Zm00001eb125300_T002">
    <property type="protein sequence ID" value="Zm00001eb125300_P002"/>
    <property type="gene ID" value="Zm00001eb125300"/>
</dbReference>
<dbReference type="EnsemblPlants" id="Zm00001eb125300_T002">
    <property type="protein sequence ID" value="Zm00001eb125300_P002"/>
    <property type="gene ID" value="Zm00001eb125300"/>
</dbReference>
<accession>A0A804N0G6</accession>
<feature type="region of interest" description="Disordered" evidence="1">
    <location>
        <begin position="348"/>
        <end position="381"/>
    </location>
</feature>
<dbReference type="InterPro" id="IPR021763">
    <property type="entry name" value="DUF3326"/>
</dbReference>
<dbReference type="Proteomes" id="UP000007305">
    <property type="component" value="Chromosome 3"/>
</dbReference>
<evidence type="ECO:0000256" key="1">
    <source>
        <dbReference type="SAM" id="MobiDB-lite"/>
    </source>
</evidence>
<dbReference type="OrthoDB" id="1562at2759"/>
<dbReference type="RefSeq" id="XP_020405150.1">
    <property type="nucleotide sequence ID" value="XM_020549561.2"/>
</dbReference>